<name>A0A1X0NUP7_9TRYP</name>
<dbReference type="RefSeq" id="XP_028882481.1">
    <property type="nucleotide sequence ID" value="XM_029026366.1"/>
</dbReference>
<dbReference type="AlphaFoldDB" id="A0A1X0NUP7"/>
<gene>
    <name evidence="1" type="ORF">TM35_000172870</name>
</gene>
<evidence type="ECO:0000313" key="1">
    <source>
        <dbReference type="EMBL" id="ORC88415.1"/>
    </source>
</evidence>
<comment type="caution">
    <text evidence="1">The sequence shown here is derived from an EMBL/GenBank/DDBJ whole genome shotgun (WGS) entry which is preliminary data.</text>
</comment>
<evidence type="ECO:0000313" key="2">
    <source>
        <dbReference type="Proteomes" id="UP000192257"/>
    </source>
</evidence>
<dbReference type="EMBL" id="NBCO01000017">
    <property type="protein sequence ID" value="ORC88415.1"/>
    <property type="molecule type" value="Genomic_DNA"/>
</dbReference>
<proteinExistence type="predicted"/>
<sequence length="433" mass="49115">MSMNDSEECELTEALKTGDVLVVEGHSGHKIRQYCDSLPFLAARAGIYKDCLPVSLLVSSLEHMLAYLNRCDLSQRHVFFVNTDLCPINAVILALQNCGISSRVRRLRLRKLHHNCPETLQLLHTMEKGNVETSKVFLLKHCYTGMVQFPLIIPEETDISKRVSRVFNSLYSVCDAIMGDVHSFYAKWISVDDGKQWTDTYIFERILPPIPCKVQLISLRNVVESTLRRDVVLFDVSNYRECIERVALCFPFSPSEMGGTSEVFSRLIAIVRNMGWILVSQTATPSSCEMPNRVIHLWRGARVAFKDGGMGSVVGFKKETFPKWESNVEWPLVVRDDEKSAKIVLPSLVPLHKFSTFQVLELPLRYGDTITAEQLFRTPYSSLVGRCWSMRPSLFIGHLPRLRCALTSVPSLSQITLTSPLPLGMIMAVEKRW</sequence>
<dbReference type="VEuPathDB" id="TriTrypDB:TM35_000172870"/>
<dbReference type="Proteomes" id="UP000192257">
    <property type="component" value="Unassembled WGS sequence"/>
</dbReference>
<accession>A0A1X0NUP7</accession>
<reference evidence="1 2" key="1">
    <citation type="submission" date="2017-03" db="EMBL/GenBank/DDBJ databases">
        <title>An alternative strategy for trypanosome survival in the mammalian bloodstream revealed through genome and transcriptome analysis of the ubiquitous bovine parasite Trypanosoma (Megatrypanum) theileri.</title>
        <authorList>
            <person name="Kelly S."/>
            <person name="Ivens A."/>
            <person name="Mott A."/>
            <person name="O'Neill E."/>
            <person name="Emms D."/>
            <person name="Macleod O."/>
            <person name="Voorheis P."/>
            <person name="Matthews J."/>
            <person name="Matthews K."/>
            <person name="Carrington M."/>
        </authorList>
    </citation>
    <scope>NUCLEOTIDE SEQUENCE [LARGE SCALE GENOMIC DNA]</scope>
    <source>
        <strain evidence="1">Edinburgh</strain>
    </source>
</reference>
<dbReference type="GeneID" id="39986146"/>
<dbReference type="OrthoDB" id="239457at2759"/>
<protein>
    <submittedName>
        <fullName evidence="1">Uncharacterized protein</fullName>
    </submittedName>
</protein>
<organism evidence="1 2">
    <name type="scientific">Trypanosoma theileri</name>
    <dbReference type="NCBI Taxonomy" id="67003"/>
    <lineage>
        <taxon>Eukaryota</taxon>
        <taxon>Discoba</taxon>
        <taxon>Euglenozoa</taxon>
        <taxon>Kinetoplastea</taxon>
        <taxon>Metakinetoplastina</taxon>
        <taxon>Trypanosomatida</taxon>
        <taxon>Trypanosomatidae</taxon>
        <taxon>Trypanosoma</taxon>
    </lineage>
</organism>
<keyword evidence="2" id="KW-1185">Reference proteome</keyword>